<reference evidence="1" key="1">
    <citation type="submission" date="2016-07" db="EMBL/GenBank/DDBJ databases">
        <authorList>
            <person name="Bretaudeau A."/>
        </authorList>
    </citation>
    <scope>NUCLEOTIDE SEQUENCE</scope>
    <source>
        <strain evidence="1">Rice</strain>
        <tissue evidence="1">Whole body</tissue>
    </source>
</reference>
<proteinExistence type="predicted"/>
<name>A0A2H1VKY2_SPOFR</name>
<organism evidence="1">
    <name type="scientific">Spodoptera frugiperda</name>
    <name type="common">Fall armyworm</name>
    <dbReference type="NCBI Taxonomy" id="7108"/>
    <lineage>
        <taxon>Eukaryota</taxon>
        <taxon>Metazoa</taxon>
        <taxon>Ecdysozoa</taxon>
        <taxon>Arthropoda</taxon>
        <taxon>Hexapoda</taxon>
        <taxon>Insecta</taxon>
        <taxon>Pterygota</taxon>
        <taxon>Neoptera</taxon>
        <taxon>Endopterygota</taxon>
        <taxon>Lepidoptera</taxon>
        <taxon>Glossata</taxon>
        <taxon>Ditrysia</taxon>
        <taxon>Noctuoidea</taxon>
        <taxon>Noctuidae</taxon>
        <taxon>Amphipyrinae</taxon>
        <taxon>Spodoptera</taxon>
    </lineage>
</organism>
<protein>
    <submittedName>
        <fullName evidence="1">SFRICE_017478</fullName>
    </submittedName>
</protein>
<dbReference type="AlphaFoldDB" id="A0A2H1VKY2"/>
<sequence length="148" mass="16770">MALEENHPVTSLALGVARASVKLLVTKNHILFAPARAPVIRPNLKIITKRIDRPLSSSEHPFGDDDKMNNGSGWIQRAEDRNQLRNLGKANVHQYTQIRAYFKNDGFLNIYYTCKRTARSLLDWLLPMVRAPEEVPVSGALTTVYKEE</sequence>
<accession>A0A2H1VKY2</accession>
<gene>
    <name evidence="1" type="ORF">SFRICE_017478</name>
</gene>
<evidence type="ECO:0000313" key="1">
    <source>
        <dbReference type="EMBL" id="SOQ40914.1"/>
    </source>
</evidence>
<dbReference type="EMBL" id="ODYU01002880">
    <property type="protein sequence ID" value="SOQ40914.1"/>
    <property type="molecule type" value="Genomic_DNA"/>
</dbReference>